<evidence type="ECO:0000313" key="2">
    <source>
        <dbReference type="Proteomes" id="UP000228621"/>
    </source>
</evidence>
<dbReference type="OrthoDB" id="7855297at2"/>
<dbReference type="InterPro" id="IPR027417">
    <property type="entry name" value="P-loop_NTPase"/>
</dbReference>
<evidence type="ECO:0008006" key="3">
    <source>
        <dbReference type="Google" id="ProtNLM"/>
    </source>
</evidence>
<dbReference type="RefSeq" id="WP_099641517.1">
    <property type="nucleotide sequence ID" value="NZ_NKHF01000035.1"/>
</dbReference>
<proteinExistence type="predicted"/>
<comment type="caution">
    <text evidence="1">The sequence shown here is derived from an EMBL/GenBank/DDBJ whole genome shotgun (WGS) entry which is preliminary data.</text>
</comment>
<accession>A0A2A5JSM5</accession>
<name>A0A2A5JSM5_PSEO7</name>
<dbReference type="AlphaFoldDB" id="A0A2A5JSM5"/>
<keyword evidence="2" id="KW-1185">Reference proteome</keyword>
<reference evidence="2" key="1">
    <citation type="journal article" date="2019" name="Genome Announc.">
        <title>Draft Genome Sequence of Pseudoalteromonas piscicida Strain 36Y ROTHPW, an Hypersaline Seawater Isolate from the South Coast of Sonora, Mexico.</title>
        <authorList>
            <person name="Sanchez-Diaz R."/>
            <person name="Molina-Garza Z.J."/>
            <person name="Cruz-Suarez L.E."/>
            <person name="Selvin J."/>
            <person name="Kiran G.S."/>
            <person name="Ibarra-Gamez J.C."/>
            <person name="Gomez-Gil B."/>
            <person name="Galaviz-Silva L."/>
        </authorList>
    </citation>
    <scope>NUCLEOTIDE SEQUENCE [LARGE SCALE GENOMIC DNA]</scope>
    <source>
        <strain evidence="2">36Y_RITHPW</strain>
    </source>
</reference>
<dbReference type="EMBL" id="NKHF01000035">
    <property type="protein sequence ID" value="PCK32339.1"/>
    <property type="molecule type" value="Genomic_DNA"/>
</dbReference>
<dbReference type="Gene3D" id="3.40.50.300">
    <property type="entry name" value="P-loop containing nucleotide triphosphate hydrolases"/>
    <property type="match status" value="1"/>
</dbReference>
<dbReference type="Pfam" id="PF17784">
    <property type="entry name" value="Sulfotransfer_4"/>
    <property type="match status" value="2"/>
</dbReference>
<sequence>MTKQKILVTGLPRTGTTSLCITALTLGYKTAHTAYTRQALDEAEFIADTPVFADFEKLYALYPNVKIIHLTRQFDNWLPSIKRLMSAMQANLLSQQGGFNDTIKRCYLETFSDFEQHFDDDSYWHACYQRHLEKVINFSQANDIPFLSIDIAEPSVACKLAEFLAVECQQIEIPHVNIGGKVTAWKWFAHVNKVESTRQGKADKDAILYERQIQSVV</sequence>
<dbReference type="Proteomes" id="UP000228621">
    <property type="component" value="Unassembled WGS sequence"/>
</dbReference>
<dbReference type="SUPFAM" id="SSF52540">
    <property type="entry name" value="P-loop containing nucleoside triphosphate hydrolases"/>
    <property type="match status" value="1"/>
</dbReference>
<evidence type="ECO:0000313" key="1">
    <source>
        <dbReference type="EMBL" id="PCK32339.1"/>
    </source>
</evidence>
<dbReference type="InterPro" id="IPR040632">
    <property type="entry name" value="Sulfotransfer_4"/>
</dbReference>
<dbReference type="PANTHER" id="PTHR36978:SF4">
    <property type="entry name" value="P-LOOP CONTAINING NUCLEOSIDE TRIPHOSPHATE HYDROLASE PROTEIN"/>
    <property type="match status" value="1"/>
</dbReference>
<dbReference type="PANTHER" id="PTHR36978">
    <property type="entry name" value="P-LOOP CONTAINING NUCLEOTIDE TRIPHOSPHATE HYDROLASE"/>
    <property type="match status" value="1"/>
</dbReference>
<protein>
    <recommendedName>
        <fullName evidence="3">Sulfotransferase family protein</fullName>
    </recommendedName>
</protein>
<organism evidence="1 2">
    <name type="scientific">Pseudoalteromonas piscicida</name>
    <dbReference type="NCBI Taxonomy" id="43662"/>
    <lineage>
        <taxon>Bacteria</taxon>
        <taxon>Pseudomonadati</taxon>
        <taxon>Pseudomonadota</taxon>
        <taxon>Gammaproteobacteria</taxon>
        <taxon>Alteromonadales</taxon>
        <taxon>Pseudoalteromonadaceae</taxon>
        <taxon>Pseudoalteromonas</taxon>
    </lineage>
</organism>
<gene>
    <name evidence="1" type="ORF">CEX98_07715</name>
</gene>